<feature type="transmembrane region" description="Helical" evidence="2">
    <location>
        <begin position="387"/>
        <end position="408"/>
    </location>
</feature>
<dbReference type="PANTHER" id="PTHR32063:SF77">
    <property type="entry name" value="ACR FAMILY TRANSPORT PROTEIN"/>
    <property type="match status" value="1"/>
</dbReference>
<dbReference type="AlphaFoldDB" id="A0A017HSR4"/>
<feature type="compositionally biased region" description="Low complexity" evidence="1">
    <location>
        <begin position="703"/>
        <end position="713"/>
    </location>
</feature>
<feature type="transmembrane region" description="Helical" evidence="2">
    <location>
        <begin position="880"/>
        <end position="899"/>
    </location>
</feature>
<feature type="transmembrane region" description="Helical" evidence="2">
    <location>
        <begin position="978"/>
        <end position="997"/>
    </location>
</feature>
<dbReference type="Gene3D" id="3.30.70.1430">
    <property type="entry name" value="Multidrug efflux transporter AcrB pore domain"/>
    <property type="match status" value="1"/>
</dbReference>
<comment type="caution">
    <text evidence="3">The sequence shown here is derived from an EMBL/GenBank/DDBJ whole genome shotgun (WGS) entry which is preliminary data.</text>
</comment>
<evidence type="ECO:0000256" key="1">
    <source>
        <dbReference type="SAM" id="MobiDB-lite"/>
    </source>
</evidence>
<feature type="region of interest" description="Disordered" evidence="1">
    <location>
        <begin position="564"/>
        <end position="759"/>
    </location>
</feature>
<name>A0A017HSR4_9RHOB</name>
<feature type="compositionally biased region" description="Basic residues" evidence="1">
    <location>
        <begin position="627"/>
        <end position="642"/>
    </location>
</feature>
<dbReference type="PANTHER" id="PTHR32063">
    <property type="match status" value="1"/>
</dbReference>
<keyword evidence="2" id="KW-0812">Transmembrane</keyword>
<reference evidence="3 4" key="1">
    <citation type="submission" date="2013-02" db="EMBL/GenBank/DDBJ databases">
        <authorList>
            <person name="Fiebig A."/>
            <person name="Goeker M."/>
            <person name="Klenk H.-P.P."/>
        </authorList>
    </citation>
    <scope>NUCLEOTIDE SEQUENCE [LARGE SCALE GENOMIC DNA]</scope>
    <source>
        <strain evidence="3 4">DSM 19309</strain>
    </source>
</reference>
<dbReference type="EMBL" id="AOSK01000030">
    <property type="protein sequence ID" value="EYD77375.1"/>
    <property type="molecule type" value="Genomic_DNA"/>
</dbReference>
<feature type="transmembrane region" description="Helical" evidence="2">
    <location>
        <begin position="429"/>
        <end position="449"/>
    </location>
</feature>
<proteinExistence type="predicted"/>
<protein>
    <submittedName>
        <fullName evidence="3">RND multidrug efflux transporter, Acriflavin resistance protein</fullName>
    </submittedName>
</protein>
<feature type="compositionally biased region" description="Basic residues" evidence="1">
    <location>
        <begin position="664"/>
        <end position="686"/>
    </location>
</feature>
<feature type="transmembrane region" description="Helical" evidence="2">
    <location>
        <begin position="1009"/>
        <end position="1034"/>
    </location>
</feature>
<dbReference type="Proteomes" id="UP000019666">
    <property type="component" value="Unassembled WGS sequence"/>
</dbReference>
<gene>
    <name evidence="3" type="ORF">Rumeso_01082</name>
</gene>
<feature type="transmembrane region" description="Helical" evidence="2">
    <location>
        <begin position="331"/>
        <end position="351"/>
    </location>
</feature>
<keyword evidence="2" id="KW-1133">Transmembrane helix</keyword>
<dbReference type="HOGENOM" id="CLU_002755_1_2_5"/>
<feature type="transmembrane region" description="Helical" evidence="2">
    <location>
        <begin position="906"/>
        <end position="926"/>
    </location>
</feature>
<dbReference type="Gene3D" id="1.20.1640.10">
    <property type="entry name" value="Multidrug efflux transporter AcrB transmembrane domain"/>
    <property type="match status" value="2"/>
</dbReference>
<dbReference type="PATRIC" id="fig|442562.3.peg.1074"/>
<dbReference type="GO" id="GO:0042910">
    <property type="term" value="F:xenobiotic transmembrane transporter activity"/>
    <property type="evidence" value="ECO:0007669"/>
    <property type="project" value="TreeGrafter"/>
</dbReference>
<feature type="transmembrane region" description="Helical" evidence="2">
    <location>
        <begin position="526"/>
        <end position="544"/>
    </location>
</feature>
<keyword evidence="4" id="KW-1185">Reference proteome</keyword>
<dbReference type="InterPro" id="IPR027463">
    <property type="entry name" value="AcrB_DN_DC_subdom"/>
</dbReference>
<feature type="transmembrane region" description="Helical" evidence="2">
    <location>
        <begin position="461"/>
        <end position="487"/>
    </location>
</feature>
<dbReference type="Pfam" id="PF00873">
    <property type="entry name" value="ACR_tran"/>
    <property type="match status" value="2"/>
</dbReference>
<dbReference type="SUPFAM" id="SSF82866">
    <property type="entry name" value="Multidrug efflux transporter AcrB transmembrane domain"/>
    <property type="match status" value="2"/>
</dbReference>
<sequence length="1102" mass="119013">MNFSAWSIRNPVAPILAFALLLLLGWQSFNTLPITQFPSIDVPLVSVSVSQPGAAPAELETQVTRKIEDAVAGISGVKNVRSTITDGLSSTMVEFRMEVPTDQAVQDVKDEIDQITGDLPADVETPTVTRVDVEGGAIMTFAVSAPAMTFEELSYFVDDTIKGELQGLPGVGRVDRYGGADREIRVDLDPIRLDAYGITAAAVSQQLTLTNANQGAGRSELGNGEQAIRVLGDQGDAARLAATTIALPTGQQVRLDDLGAVTDTYEELRSFTKVGGQRVVTFGVYRAKGASEVSVSEVVNETLDEIRAANPGVAITLVDDTVFYTEGNYEAALHTLMEGSILAVIVVLLFLRNWRATLISAIALPLSAIPTFYAMDLLGFSLNLISFLALTLATGILVDDAIVEIENIQRHIRMGKTPFRAAIDAADEIGLAVIATTSTIVAVFVPVSFMPGIPGQYFRQFGLTVAIAVIFSLLVARLITPLLAAYFMRAKDAAGHEQRDGLVMRGYMRFVKATATGRLLFIPARYLTLLTAFGVLFVSVYFMMQVPGSLFPPDDSSRFQLSVELPPQHPRGHRARHRRHHRRDPRRGRGQGRVRSGRLLAHRRARRAPRRRVGDPGPPRQLARAQAPRHRRPHPRGPRPRARPAAPRPHPPAMGDRAGGGGPRRAHPRHPRLPAQRRPRRRQPRHHLLDPLQRRGGAERGRAAAGEGPAGRAAPRRRLGRGRPAPARAPDHAPPGGGRAPRRHHGLHRPDPARGHHRRLRRELAKLSLDNRQVPVRVEVSEATRDDLARIGALRVPTAGGGSVPLDAVADIRITEGPSAIERLNRERLVTIGANLPPGVPLGTATARFNEIVASVQLPPGVHTAESGDAEVQQELATSFVNSMILGLLLVLTVLILLFRSVIQPFTILFSLPLAIGGVAAALILTQSPVSMPVMIGILMLMGIVTKNAILLVDFAVEMRARGMTRFEAVVEAGHKRARPIVMTSIAMSAGMLPSALGVGEGGSFRAPMATAVIGGIIASTMLSLVVVPSFFLIMDDLQRVASWVFGRFVGAKEEEPAAPDPRDLAAALDDRQAEIAALEARLLRLEGDRPHRLPGGLHVAE</sequence>
<dbReference type="InterPro" id="IPR001036">
    <property type="entry name" value="Acrflvin-R"/>
</dbReference>
<feature type="transmembrane region" description="Helical" evidence="2">
    <location>
        <begin position="358"/>
        <end position="375"/>
    </location>
</feature>
<dbReference type="SUPFAM" id="SSF82693">
    <property type="entry name" value="Multidrug efflux transporter AcrB pore domain, PN1, PN2, PC1 and PC2 subdomains"/>
    <property type="match status" value="2"/>
</dbReference>
<accession>A0A017HSR4</accession>
<keyword evidence="2" id="KW-0472">Membrane</keyword>
<dbReference type="PRINTS" id="PR00702">
    <property type="entry name" value="ACRIFLAVINRP"/>
</dbReference>
<dbReference type="STRING" id="442562.Rumeso_01082"/>
<dbReference type="GO" id="GO:0005886">
    <property type="term" value="C:plasma membrane"/>
    <property type="evidence" value="ECO:0007669"/>
    <property type="project" value="TreeGrafter"/>
</dbReference>
<evidence type="ECO:0000256" key="2">
    <source>
        <dbReference type="SAM" id="Phobius"/>
    </source>
</evidence>
<feature type="compositionally biased region" description="Basic and acidic residues" evidence="1">
    <location>
        <begin position="687"/>
        <end position="702"/>
    </location>
</feature>
<dbReference type="SUPFAM" id="SSF82714">
    <property type="entry name" value="Multidrug efflux transporter AcrB TolC docking domain, DN and DC subdomains"/>
    <property type="match status" value="2"/>
</dbReference>
<feature type="transmembrane region" description="Helical" evidence="2">
    <location>
        <begin position="932"/>
        <end position="957"/>
    </location>
</feature>
<organism evidence="3 4">
    <name type="scientific">Rubellimicrobium mesophilum DSM 19309</name>
    <dbReference type="NCBI Taxonomy" id="442562"/>
    <lineage>
        <taxon>Bacteria</taxon>
        <taxon>Pseudomonadati</taxon>
        <taxon>Pseudomonadota</taxon>
        <taxon>Alphaproteobacteria</taxon>
        <taxon>Rhodobacterales</taxon>
        <taxon>Roseobacteraceae</taxon>
        <taxon>Rubellimicrobium</taxon>
    </lineage>
</organism>
<evidence type="ECO:0000313" key="3">
    <source>
        <dbReference type="EMBL" id="EYD77375.1"/>
    </source>
</evidence>
<feature type="compositionally biased region" description="Basic residues" evidence="1">
    <location>
        <begin position="570"/>
        <end position="611"/>
    </location>
</feature>
<evidence type="ECO:0000313" key="4">
    <source>
        <dbReference type="Proteomes" id="UP000019666"/>
    </source>
</evidence>
<dbReference type="Gene3D" id="3.30.2090.10">
    <property type="entry name" value="Multidrug efflux transporter AcrB TolC docking domain, DN and DC subdomains"/>
    <property type="match status" value="2"/>
</dbReference>